<feature type="non-terminal residue" evidence="1">
    <location>
        <position position="155"/>
    </location>
</feature>
<name>A0AA38C565_TAXCH</name>
<dbReference type="AlphaFoldDB" id="A0AA38C565"/>
<sequence>MRETRGSGEMERECTKAFGTIGMKMREVRGSGISAEIGTAGPFGLGDFWNRKFRSTRLGSFGRKWESSHKSCGTKMREVRGSGVSAENGKARTKVLGHLGQKVPTGPRMGQFRGFRPIGEQLALSYLGQVGQKVPTDPKYLQNDPKLRFFRLHNL</sequence>
<protein>
    <submittedName>
        <fullName evidence="1">Uncharacterized protein</fullName>
    </submittedName>
</protein>
<comment type="caution">
    <text evidence="1">The sequence shown here is derived from an EMBL/GenBank/DDBJ whole genome shotgun (WGS) entry which is preliminary data.</text>
</comment>
<keyword evidence="2" id="KW-1185">Reference proteome</keyword>
<reference evidence="1 2" key="1">
    <citation type="journal article" date="2021" name="Nat. Plants">
        <title>The Taxus genome provides insights into paclitaxel biosynthesis.</title>
        <authorList>
            <person name="Xiong X."/>
            <person name="Gou J."/>
            <person name="Liao Q."/>
            <person name="Li Y."/>
            <person name="Zhou Q."/>
            <person name="Bi G."/>
            <person name="Li C."/>
            <person name="Du R."/>
            <person name="Wang X."/>
            <person name="Sun T."/>
            <person name="Guo L."/>
            <person name="Liang H."/>
            <person name="Lu P."/>
            <person name="Wu Y."/>
            <person name="Zhang Z."/>
            <person name="Ro D.K."/>
            <person name="Shang Y."/>
            <person name="Huang S."/>
            <person name="Yan J."/>
        </authorList>
    </citation>
    <scope>NUCLEOTIDE SEQUENCE [LARGE SCALE GENOMIC DNA]</scope>
    <source>
        <strain evidence="1">Ta-2019</strain>
    </source>
</reference>
<evidence type="ECO:0000313" key="2">
    <source>
        <dbReference type="Proteomes" id="UP000824469"/>
    </source>
</evidence>
<accession>A0AA38C565</accession>
<dbReference type="EMBL" id="JAHRHJ020003813">
    <property type="protein sequence ID" value="KAH9291104.1"/>
    <property type="molecule type" value="Genomic_DNA"/>
</dbReference>
<dbReference type="Proteomes" id="UP000824469">
    <property type="component" value="Unassembled WGS sequence"/>
</dbReference>
<proteinExistence type="predicted"/>
<gene>
    <name evidence="1" type="ORF">KI387_044675</name>
</gene>
<organism evidence="1 2">
    <name type="scientific">Taxus chinensis</name>
    <name type="common">Chinese yew</name>
    <name type="synonym">Taxus wallichiana var. chinensis</name>
    <dbReference type="NCBI Taxonomy" id="29808"/>
    <lineage>
        <taxon>Eukaryota</taxon>
        <taxon>Viridiplantae</taxon>
        <taxon>Streptophyta</taxon>
        <taxon>Embryophyta</taxon>
        <taxon>Tracheophyta</taxon>
        <taxon>Spermatophyta</taxon>
        <taxon>Pinopsida</taxon>
        <taxon>Pinidae</taxon>
        <taxon>Conifers II</taxon>
        <taxon>Cupressales</taxon>
        <taxon>Taxaceae</taxon>
        <taxon>Taxus</taxon>
    </lineage>
</organism>
<evidence type="ECO:0000313" key="1">
    <source>
        <dbReference type="EMBL" id="KAH9291104.1"/>
    </source>
</evidence>